<feature type="transmembrane region" description="Helical" evidence="1">
    <location>
        <begin position="64"/>
        <end position="83"/>
    </location>
</feature>
<reference evidence="2" key="1">
    <citation type="journal article" date="2020" name="mSystems">
        <title>Genome- and Community-Level Interaction Insights into Carbon Utilization and Element Cycling Functions of Hydrothermarchaeota in Hydrothermal Sediment.</title>
        <authorList>
            <person name="Zhou Z."/>
            <person name="Liu Y."/>
            <person name="Xu W."/>
            <person name="Pan J."/>
            <person name="Luo Z.H."/>
            <person name="Li M."/>
        </authorList>
    </citation>
    <scope>NUCLEOTIDE SEQUENCE [LARGE SCALE GENOMIC DNA]</scope>
    <source>
        <strain evidence="2">SpSt-125</strain>
    </source>
</reference>
<dbReference type="SUPFAM" id="SSF53335">
    <property type="entry name" value="S-adenosyl-L-methionine-dependent methyltransferases"/>
    <property type="match status" value="1"/>
</dbReference>
<gene>
    <name evidence="2" type="ORF">ENO26_02875</name>
</gene>
<evidence type="ECO:0000256" key="1">
    <source>
        <dbReference type="SAM" id="Phobius"/>
    </source>
</evidence>
<dbReference type="PANTHER" id="PTHR43167:SF1">
    <property type="entry name" value="PUTATIVE (AFU_ORTHOLOGUE AFUA_6G01830)-RELATED"/>
    <property type="match status" value="1"/>
</dbReference>
<sequence>MDIDALERFSKLLEHLEELSDRLWVPSIERDDGLILASLSSYVASLGGRVFIDAGAGVGYSTLWILYGLASVMTISNVTVYAIEWRSERYKHLVESLDKAAKELFSDSRAVEVKAIHGDAVELLKNIDRDVDFIFIDIEKHRYIDMLKLLPKKLSEIGLAVFHNALAPGLSEEVWSYLRNADNLVYHIIQTRMGLLLVRRTL</sequence>
<evidence type="ECO:0008006" key="3">
    <source>
        <dbReference type="Google" id="ProtNLM"/>
    </source>
</evidence>
<keyword evidence="1" id="KW-0812">Transmembrane</keyword>
<name>A0A7J2U2U8_9CREN</name>
<dbReference type="Gene3D" id="3.40.50.150">
    <property type="entry name" value="Vaccinia Virus protein VP39"/>
    <property type="match status" value="1"/>
</dbReference>
<accession>A0A7J2U2U8</accession>
<dbReference type="EMBL" id="DSEU01000017">
    <property type="protein sequence ID" value="HEM66502.1"/>
    <property type="molecule type" value="Genomic_DNA"/>
</dbReference>
<organism evidence="2">
    <name type="scientific">Ignisphaera aggregans</name>
    <dbReference type="NCBI Taxonomy" id="334771"/>
    <lineage>
        <taxon>Archaea</taxon>
        <taxon>Thermoproteota</taxon>
        <taxon>Thermoprotei</taxon>
        <taxon>Desulfurococcales</taxon>
        <taxon>Desulfurococcaceae</taxon>
        <taxon>Ignisphaera</taxon>
    </lineage>
</organism>
<keyword evidence="1" id="KW-1133">Transmembrane helix</keyword>
<comment type="caution">
    <text evidence="2">The sequence shown here is derived from an EMBL/GenBank/DDBJ whole genome shotgun (WGS) entry which is preliminary data.</text>
</comment>
<dbReference type="PANTHER" id="PTHR43167">
    <property type="entry name" value="PUTATIVE (AFU_ORTHOLOGUE AFUA_6G01830)-RELATED"/>
    <property type="match status" value="1"/>
</dbReference>
<dbReference type="CDD" id="cd02440">
    <property type="entry name" value="AdoMet_MTases"/>
    <property type="match status" value="1"/>
</dbReference>
<keyword evidence="1" id="KW-0472">Membrane</keyword>
<proteinExistence type="predicted"/>
<dbReference type="AlphaFoldDB" id="A0A7J2U2U8"/>
<evidence type="ECO:0000313" key="2">
    <source>
        <dbReference type="EMBL" id="HEM66502.1"/>
    </source>
</evidence>
<dbReference type="InterPro" id="IPR029063">
    <property type="entry name" value="SAM-dependent_MTases_sf"/>
</dbReference>
<protein>
    <recommendedName>
        <fullName evidence="3">O-methyltransferase</fullName>
    </recommendedName>
</protein>
<dbReference type="Pfam" id="PF13578">
    <property type="entry name" value="Methyltransf_24"/>
    <property type="match status" value="1"/>
</dbReference>